<evidence type="ECO:0000256" key="1">
    <source>
        <dbReference type="ARBA" id="ARBA00023125"/>
    </source>
</evidence>
<dbReference type="PROSITE" id="PS50977">
    <property type="entry name" value="HTH_TETR_2"/>
    <property type="match status" value="1"/>
</dbReference>
<dbReference type="RefSeq" id="WP_171673557.1">
    <property type="nucleotide sequence ID" value="NZ_BAAAGT010000013.1"/>
</dbReference>
<gene>
    <name evidence="4" type="ORF">HNR71_004680</name>
    <name evidence="5" type="ORF">HPO96_12750</name>
</gene>
<dbReference type="GO" id="GO:0003700">
    <property type="term" value="F:DNA-binding transcription factor activity"/>
    <property type="evidence" value="ECO:0007669"/>
    <property type="project" value="TreeGrafter"/>
</dbReference>
<dbReference type="PANTHER" id="PTHR30055:SF239">
    <property type="entry name" value="TRANSCRIPTIONAL REGULATORY PROTEIN"/>
    <property type="match status" value="1"/>
</dbReference>
<protein>
    <submittedName>
        <fullName evidence="4 5">AcrR family transcriptional regulator</fullName>
    </submittedName>
</protein>
<accession>A0A7Y4KYP5</accession>
<dbReference type="Gene3D" id="1.10.357.10">
    <property type="entry name" value="Tetracycline Repressor, domain 2"/>
    <property type="match status" value="1"/>
</dbReference>
<name>A0A7Y4KYP5_9ACTN</name>
<dbReference type="EMBL" id="JABJRC010000002">
    <property type="protein sequence ID" value="NOL41113.1"/>
    <property type="molecule type" value="Genomic_DNA"/>
</dbReference>
<dbReference type="InterPro" id="IPR001647">
    <property type="entry name" value="HTH_TetR"/>
</dbReference>
<dbReference type="Pfam" id="PF00440">
    <property type="entry name" value="TetR_N"/>
    <property type="match status" value="1"/>
</dbReference>
<evidence type="ECO:0000256" key="2">
    <source>
        <dbReference type="PROSITE-ProRule" id="PRU00335"/>
    </source>
</evidence>
<keyword evidence="6" id="KW-1185">Reference proteome</keyword>
<dbReference type="GO" id="GO:0000976">
    <property type="term" value="F:transcription cis-regulatory region binding"/>
    <property type="evidence" value="ECO:0007669"/>
    <property type="project" value="TreeGrafter"/>
</dbReference>
<dbReference type="InterPro" id="IPR009057">
    <property type="entry name" value="Homeodomain-like_sf"/>
</dbReference>
<sequence length="183" mass="19932">MAKARTPRQVWIDAGAAVLAAGGPDAVRIEDLARSLGVTKGGFYGYFAGRAELLTEILDAWERRSIAEAIDTAEQRGGSPVVRARLAADLTFAPDLLPLDLAIRSWARRDDEVAVRLRRVDNQRMGYLRTQFAARFADPAELEARCLLAFAGAIAGDLIAVDHPDQTPDEVWQRATELLFGAG</sequence>
<feature type="domain" description="HTH tetR-type" evidence="3">
    <location>
        <begin position="5"/>
        <end position="65"/>
    </location>
</feature>
<feature type="DNA-binding region" description="H-T-H motif" evidence="2">
    <location>
        <begin position="28"/>
        <end position="47"/>
    </location>
</feature>
<evidence type="ECO:0000313" key="4">
    <source>
        <dbReference type="EMBL" id="MBB6569043.1"/>
    </source>
</evidence>
<dbReference type="Proteomes" id="UP000534306">
    <property type="component" value="Unassembled WGS sequence"/>
</dbReference>
<organism evidence="5 6">
    <name type="scientific">Kribbella sandramycini</name>
    <dbReference type="NCBI Taxonomy" id="60450"/>
    <lineage>
        <taxon>Bacteria</taxon>
        <taxon>Bacillati</taxon>
        <taxon>Actinomycetota</taxon>
        <taxon>Actinomycetes</taxon>
        <taxon>Propionibacteriales</taxon>
        <taxon>Kribbellaceae</taxon>
        <taxon>Kribbella</taxon>
    </lineage>
</organism>
<proteinExistence type="predicted"/>
<dbReference type="Proteomes" id="UP000553957">
    <property type="component" value="Unassembled WGS sequence"/>
</dbReference>
<keyword evidence="1 2" id="KW-0238">DNA-binding</keyword>
<dbReference type="InterPro" id="IPR050109">
    <property type="entry name" value="HTH-type_TetR-like_transc_reg"/>
</dbReference>
<dbReference type="SUPFAM" id="SSF46689">
    <property type="entry name" value="Homeodomain-like"/>
    <property type="match status" value="1"/>
</dbReference>
<evidence type="ECO:0000313" key="7">
    <source>
        <dbReference type="Proteomes" id="UP000553957"/>
    </source>
</evidence>
<evidence type="ECO:0000313" key="6">
    <source>
        <dbReference type="Proteomes" id="UP000534306"/>
    </source>
</evidence>
<dbReference type="AlphaFoldDB" id="A0A7Y4KYP5"/>
<evidence type="ECO:0000313" key="5">
    <source>
        <dbReference type="EMBL" id="NOL41113.1"/>
    </source>
</evidence>
<dbReference type="EMBL" id="JACHKF010000001">
    <property type="protein sequence ID" value="MBB6569043.1"/>
    <property type="molecule type" value="Genomic_DNA"/>
</dbReference>
<reference evidence="4 7" key="2">
    <citation type="submission" date="2020-08" db="EMBL/GenBank/DDBJ databases">
        <title>Sequencing the genomes of 1000 actinobacteria strains.</title>
        <authorList>
            <person name="Klenk H.-P."/>
        </authorList>
    </citation>
    <scope>NUCLEOTIDE SEQUENCE [LARGE SCALE GENOMIC DNA]</scope>
    <source>
        <strain evidence="4 7">DSM 15626</strain>
    </source>
</reference>
<evidence type="ECO:0000259" key="3">
    <source>
        <dbReference type="PROSITE" id="PS50977"/>
    </source>
</evidence>
<comment type="caution">
    <text evidence="5">The sequence shown here is derived from an EMBL/GenBank/DDBJ whole genome shotgun (WGS) entry which is preliminary data.</text>
</comment>
<dbReference type="PANTHER" id="PTHR30055">
    <property type="entry name" value="HTH-TYPE TRANSCRIPTIONAL REGULATOR RUTR"/>
    <property type="match status" value="1"/>
</dbReference>
<reference evidence="5 6" key="1">
    <citation type="submission" date="2020-05" db="EMBL/GenBank/DDBJ databases">
        <title>Genome sequence of Kribbella sandramycini ATCC 39419.</title>
        <authorList>
            <person name="Maclea K.S."/>
            <person name="Fair J.L."/>
        </authorList>
    </citation>
    <scope>NUCLEOTIDE SEQUENCE [LARGE SCALE GENOMIC DNA]</scope>
    <source>
        <strain evidence="5 6">ATCC 39419</strain>
    </source>
</reference>